<proteinExistence type="inferred from homology"/>
<dbReference type="AlphaFoldDB" id="A0A4Y8M363"/>
<keyword evidence="3" id="KW-1005">Bacterial flagellum biogenesis</keyword>
<sequence length="108" mass="12870">MDELLRLVLDESKQLSQLIQPEDYERFERFVETRQLLTVAVEQKGDLTQQEKRLIREILQYDPIIMRHMQSLKDEAMQGLNRLNASKKQKAAYNTSGFHESIMFNKRK</sequence>
<dbReference type="Proteomes" id="UP000297900">
    <property type="component" value="Unassembled WGS sequence"/>
</dbReference>
<name>A0A4Y8M363_9BACL</name>
<dbReference type="InterPro" id="IPR008622">
    <property type="entry name" value="FliT"/>
</dbReference>
<evidence type="ECO:0000313" key="8">
    <source>
        <dbReference type="EMBL" id="TFE29035.1"/>
    </source>
</evidence>
<evidence type="ECO:0000256" key="2">
    <source>
        <dbReference type="ARBA" id="ARBA00022490"/>
    </source>
</evidence>
<keyword evidence="4" id="KW-0143">Chaperone</keyword>
<comment type="subcellular location">
    <subcellularLocation>
        <location evidence="1">Cytoplasm</location>
        <location evidence="1">Cytosol</location>
    </subcellularLocation>
</comment>
<organism evidence="8 9">
    <name type="scientific">Cohnella luojiensis</name>
    <dbReference type="NCBI Taxonomy" id="652876"/>
    <lineage>
        <taxon>Bacteria</taxon>
        <taxon>Bacillati</taxon>
        <taxon>Bacillota</taxon>
        <taxon>Bacilli</taxon>
        <taxon>Bacillales</taxon>
        <taxon>Paenibacillaceae</taxon>
        <taxon>Cohnella</taxon>
    </lineage>
</organism>
<evidence type="ECO:0000256" key="5">
    <source>
        <dbReference type="ARBA" id="ARBA00093765"/>
    </source>
</evidence>
<dbReference type="EMBL" id="SOMN01000005">
    <property type="protein sequence ID" value="TFE29035.1"/>
    <property type="molecule type" value="Genomic_DNA"/>
</dbReference>
<protein>
    <recommendedName>
        <fullName evidence="7">Flagellar protein FliT</fullName>
    </recommendedName>
</protein>
<dbReference type="RefSeq" id="WP_135151334.1">
    <property type="nucleotide sequence ID" value="NZ_SOMN01000005.1"/>
</dbReference>
<evidence type="ECO:0000256" key="1">
    <source>
        <dbReference type="ARBA" id="ARBA00004514"/>
    </source>
</evidence>
<comment type="function">
    <text evidence="5">May act as an export chaperone for the filament capping protein FliD.</text>
</comment>
<gene>
    <name evidence="8" type="ORF">E2980_06515</name>
</gene>
<evidence type="ECO:0000256" key="6">
    <source>
        <dbReference type="ARBA" id="ARBA00093785"/>
    </source>
</evidence>
<comment type="caution">
    <text evidence="8">The sequence shown here is derived from an EMBL/GenBank/DDBJ whole genome shotgun (WGS) entry which is preliminary data.</text>
</comment>
<dbReference type="OrthoDB" id="2665869at2"/>
<comment type="similarity">
    <text evidence="6">Belongs to the bacillales FliT family.</text>
</comment>
<dbReference type="Pfam" id="PF05400">
    <property type="entry name" value="FliT"/>
    <property type="match status" value="1"/>
</dbReference>
<keyword evidence="9" id="KW-1185">Reference proteome</keyword>
<keyword evidence="2" id="KW-0963">Cytoplasm</keyword>
<reference evidence="8 9" key="1">
    <citation type="submission" date="2019-03" db="EMBL/GenBank/DDBJ databases">
        <title>Cohnella endophytica sp. nov., a novel endophytic bacterium isolated from bark of Sonneratia apetala.</title>
        <authorList>
            <person name="Tuo L."/>
        </authorList>
    </citation>
    <scope>NUCLEOTIDE SEQUENCE [LARGE SCALE GENOMIC DNA]</scope>
    <source>
        <strain evidence="8 9">CCTCC AB 208254</strain>
    </source>
</reference>
<accession>A0A4Y8M363</accession>
<evidence type="ECO:0000313" key="9">
    <source>
        <dbReference type="Proteomes" id="UP000297900"/>
    </source>
</evidence>
<evidence type="ECO:0000256" key="4">
    <source>
        <dbReference type="ARBA" id="ARBA00023186"/>
    </source>
</evidence>
<evidence type="ECO:0000256" key="7">
    <source>
        <dbReference type="ARBA" id="ARBA00093797"/>
    </source>
</evidence>
<evidence type="ECO:0000256" key="3">
    <source>
        <dbReference type="ARBA" id="ARBA00022795"/>
    </source>
</evidence>